<dbReference type="PROSITE" id="PS51375">
    <property type="entry name" value="PPR"/>
    <property type="match status" value="12"/>
</dbReference>
<dbReference type="Pfam" id="PF01535">
    <property type="entry name" value="PPR"/>
    <property type="match status" value="4"/>
</dbReference>
<feature type="region of interest" description="Disordered" evidence="4">
    <location>
        <begin position="1"/>
        <end position="60"/>
    </location>
</feature>
<feature type="repeat" description="PPR" evidence="3">
    <location>
        <begin position="246"/>
        <end position="280"/>
    </location>
</feature>
<gene>
    <name evidence="5" type="ORF">LR48_Vigan01g111800</name>
</gene>
<dbReference type="InterPro" id="IPR002885">
    <property type="entry name" value="PPR_rpt"/>
</dbReference>
<feature type="repeat" description="PPR" evidence="3">
    <location>
        <begin position="715"/>
        <end position="749"/>
    </location>
</feature>
<dbReference type="EMBL" id="CM003371">
    <property type="protein sequence ID" value="KOM31563.1"/>
    <property type="molecule type" value="Genomic_DNA"/>
</dbReference>
<organism evidence="5 6">
    <name type="scientific">Phaseolus angularis</name>
    <name type="common">Azuki bean</name>
    <name type="synonym">Vigna angularis</name>
    <dbReference type="NCBI Taxonomy" id="3914"/>
    <lineage>
        <taxon>Eukaryota</taxon>
        <taxon>Viridiplantae</taxon>
        <taxon>Streptophyta</taxon>
        <taxon>Embryophyta</taxon>
        <taxon>Tracheophyta</taxon>
        <taxon>Spermatophyta</taxon>
        <taxon>Magnoliopsida</taxon>
        <taxon>eudicotyledons</taxon>
        <taxon>Gunneridae</taxon>
        <taxon>Pentapetalae</taxon>
        <taxon>rosids</taxon>
        <taxon>fabids</taxon>
        <taxon>Fabales</taxon>
        <taxon>Fabaceae</taxon>
        <taxon>Papilionoideae</taxon>
        <taxon>50 kb inversion clade</taxon>
        <taxon>NPAAA clade</taxon>
        <taxon>indigoferoid/millettioid clade</taxon>
        <taxon>Phaseoleae</taxon>
        <taxon>Vigna</taxon>
    </lineage>
</organism>
<dbReference type="NCBIfam" id="TIGR00756">
    <property type="entry name" value="PPR"/>
    <property type="match status" value="11"/>
</dbReference>
<keyword evidence="2" id="KW-0677">Repeat</keyword>
<feature type="repeat" description="PPR" evidence="3">
    <location>
        <begin position="820"/>
        <end position="854"/>
    </location>
</feature>
<dbReference type="STRING" id="3914.A0A0L9TLV0"/>
<dbReference type="Gramene" id="KOM31563">
    <property type="protein sequence ID" value="KOM31563"/>
    <property type="gene ID" value="LR48_Vigan01g111800"/>
</dbReference>
<dbReference type="Pfam" id="PF13041">
    <property type="entry name" value="PPR_2"/>
    <property type="match status" value="4"/>
</dbReference>
<evidence type="ECO:0000256" key="4">
    <source>
        <dbReference type="SAM" id="MobiDB-lite"/>
    </source>
</evidence>
<feature type="repeat" description="PPR" evidence="3">
    <location>
        <begin position="438"/>
        <end position="468"/>
    </location>
</feature>
<feature type="repeat" description="PPR" evidence="3">
    <location>
        <begin position="281"/>
        <end position="315"/>
    </location>
</feature>
<evidence type="ECO:0000313" key="5">
    <source>
        <dbReference type="EMBL" id="KOM31563.1"/>
    </source>
</evidence>
<feature type="repeat" description="PPR" evidence="3">
    <location>
        <begin position="890"/>
        <end position="920"/>
    </location>
</feature>
<dbReference type="PANTHER" id="PTHR47447">
    <property type="entry name" value="OS03G0856100 PROTEIN"/>
    <property type="match status" value="1"/>
</dbReference>
<dbReference type="PANTHER" id="PTHR47447:SF23">
    <property type="entry name" value="PENTACOTRIPEPTIDE-REPEAT REGION OF PRORP DOMAIN-CONTAINING PROTEIN"/>
    <property type="match status" value="1"/>
</dbReference>
<proteinExistence type="inferred from homology"/>
<feature type="repeat" description="PPR" evidence="3">
    <location>
        <begin position="750"/>
        <end position="784"/>
    </location>
</feature>
<dbReference type="Pfam" id="PF13812">
    <property type="entry name" value="PPR_3"/>
    <property type="match status" value="1"/>
</dbReference>
<feature type="repeat" description="PPR" evidence="3">
    <location>
        <begin position="610"/>
        <end position="644"/>
    </location>
</feature>
<feature type="repeat" description="PPR" evidence="3">
    <location>
        <begin position="680"/>
        <end position="714"/>
    </location>
</feature>
<feature type="repeat" description="PPR" evidence="3">
    <location>
        <begin position="785"/>
        <end position="819"/>
    </location>
</feature>
<dbReference type="AlphaFoldDB" id="A0A0L9TLV0"/>
<dbReference type="InterPro" id="IPR011990">
    <property type="entry name" value="TPR-like_helical_dom_sf"/>
</dbReference>
<dbReference type="OMA" id="EPDRFIM"/>
<comment type="similarity">
    <text evidence="1">Belongs to the PPR family. P subfamily.</text>
</comment>
<dbReference type="Proteomes" id="UP000053144">
    <property type="component" value="Chromosome 1"/>
</dbReference>
<evidence type="ECO:0008006" key="7">
    <source>
        <dbReference type="Google" id="ProtNLM"/>
    </source>
</evidence>
<feature type="repeat" description="PPR" evidence="3">
    <location>
        <begin position="176"/>
        <end position="210"/>
    </location>
</feature>
<evidence type="ECO:0000256" key="3">
    <source>
        <dbReference type="PROSITE-ProRule" id="PRU00708"/>
    </source>
</evidence>
<name>A0A0L9TLV0_PHAAN</name>
<protein>
    <recommendedName>
        <fullName evidence="7">Pentacotripeptide-repeat region of PRORP domain-containing protein</fullName>
    </recommendedName>
</protein>
<dbReference type="Gene3D" id="1.25.40.10">
    <property type="entry name" value="Tetratricopeptide repeat domain"/>
    <property type="match status" value="7"/>
</dbReference>
<dbReference type="SUPFAM" id="SSF81901">
    <property type="entry name" value="HCP-like"/>
    <property type="match status" value="1"/>
</dbReference>
<evidence type="ECO:0000256" key="2">
    <source>
        <dbReference type="ARBA" id="ARBA00022737"/>
    </source>
</evidence>
<accession>A0A0L9TLV0</accession>
<feature type="repeat" description="PPR" evidence="3">
    <location>
        <begin position="855"/>
        <end position="889"/>
    </location>
</feature>
<reference evidence="6" key="1">
    <citation type="journal article" date="2015" name="Proc. Natl. Acad. Sci. U.S.A.">
        <title>Genome sequencing of adzuki bean (Vigna angularis) provides insight into high starch and low fat accumulation and domestication.</title>
        <authorList>
            <person name="Yang K."/>
            <person name="Tian Z."/>
            <person name="Chen C."/>
            <person name="Luo L."/>
            <person name="Zhao B."/>
            <person name="Wang Z."/>
            <person name="Yu L."/>
            <person name="Li Y."/>
            <person name="Sun Y."/>
            <person name="Li W."/>
            <person name="Chen Y."/>
            <person name="Li Y."/>
            <person name="Zhang Y."/>
            <person name="Ai D."/>
            <person name="Zhao J."/>
            <person name="Shang C."/>
            <person name="Ma Y."/>
            <person name="Wu B."/>
            <person name="Wang M."/>
            <person name="Gao L."/>
            <person name="Sun D."/>
            <person name="Zhang P."/>
            <person name="Guo F."/>
            <person name="Wang W."/>
            <person name="Li Y."/>
            <person name="Wang J."/>
            <person name="Varshney R.K."/>
            <person name="Wang J."/>
            <person name="Ling H.Q."/>
            <person name="Wan P."/>
        </authorList>
    </citation>
    <scope>NUCLEOTIDE SEQUENCE</scope>
    <source>
        <strain evidence="6">cv. Jingnong 6</strain>
    </source>
</reference>
<sequence>MSLPSKPHSLMEKKKKKRLPPLLIRCSIQRDPWSPSFGDPTRPKPRTRNPKTPLSDDNARRIIKKKAAYQSILRRNQGPQAQTPRWIKRTPEQMLLYLQDDRNGHLYGKHVVAAIKKVRSLSQKVDGDYDMRMEMASFVGKLSFKEMCVVLKEQKGWRQVRDFFSWMKLQLSYRPSVVVYTIVLRLYGQVGKLKLAEEIFLEMLDVDCEPDEVACGTMLCSYARWGRHRAMLSFYSAVKERGTILSVSVFNFMMSSLQKKSLHREVVQMWKDMLEKGVIPNSFTYTVSISSLVKEGLYEDAFKTFDEMRNNGVVPEEDAHKAFEETNQRGQLTSEKTYLAMAQVHLTSGNVDKALQVIERMKSSNIWFSRFAYIVLLQCYVMKEDVVSAERTFLALSKTGPPDAGSCNDMLSLYVGLNLMNKAKEFIIQIREDGKLFDKELYRTVMKVYCKEGMLPEAEQFTNQMVENESFQSDKFFKTFYWILYEHKGDAQSNDELVAIEPIDKLDATALGLMLSLFLTNDNFSGTKLLLKLLLGYAAGGSKVVCQLIINLCKEGEISKAELLNDQLIKLGCRMEEATVASLISHYGKRQMLKQAEDIFAEYVNPSTSSKQLYNSMINAYAKCGKQEKAYLLYKQVTEEGHDLGAVGMSIAVNSLTNAGKHLEAENFIYSSLKNNLELDTVAYNTFIKAMLQAGKLQFASSIFDRMNSSGVAPSIETFNTMISVYGQDQKLDRAVEMFNKASSFDVPLDEKTYMNLIGYYGKAGMILEASQLFSKMQKEGIKPGKVSYNIMINVYASAGDLRQTDKIFQAMQRQGCLPDSFTYLSLIQGYTRNRNYHKAEETLHDMQSKGIPPSCVHFNILVNAFTKAGLIEEAKRVYEELSTFGLVPDLVCYRTMLNGYLKYGYVEEGINFFESIHESTKGDRFIMSAAVHFYRSSGKESKAKEILNSMNNKGIPFLKNLEVGSEERLKTP</sequence>
<evidence type="ECO:0000313" key="6">
    <source>
        <dbReference type="Proteomes" id="UP000053144"/>
    </source>
</evidence>
<evidence type="ECO:0000256" key="1">
    <source>
        <dbReference type="ARBA" id="ARBA00007626"/>
    </source>
</evidence>